<dbReference type="AlphaFoldDB" id="A0A7W9MW39"/>
<evidence type="ECO:0000313" key="2">
    <source>
        <dbReference type="Proteomes" id="UP000549971"/>
    </source>
</evidence>
<keyword evidence="2" id="KW-1185">Reference proteome</keyword>
<protein>
    <submittedName>
        <fullName evidence="1">Uncharacterized protein</fullName>
    </submittedName>
</protein>
<accession>A0A7W9MW39</accession>
<dbReference type="RefSeq" id="WP_202893101.1">
    <property type="nucleotide sequence ID" value="NZ_JACHMY010000001.1"/>
</dbReference>
<comment type="caution">
    <text evidence="1">The sequence shown here is derived from an EMBL/GenBank/DDBJ whole genome shotgun (WGS) entry which is preliminary data.</text>
</comment>
<sequence>MPKLETYKKQAKLLVRWHRDGNFSIGGRIRQLARYRTLSDREALALKFP</sequence>
<dbReference type="Proteomes" id="UP000549971">
    <property type="component" value="Unassembled WGS sequence"/>
</dbReference>
<reference evidence="1 2" key="1">
    <citation type="submission" date="2020-08" db="EMBL/GenBank/DDBJ databases">
        <title>Sequencing the genomes of 1000 actinobacteria strains.</title>
        <authorList>
            <person name="Klenk H.-P."/>
        </authorList>
    </citation>
    <scope>NUCLEOTIDE SEQUENCE [LARGE SCALE GENOMIC DNA]</scope>
    <source>
        <strain evidence="1 2">DSM 28967</strain>
    </source>
</reference>
<proteinExistence type="predicted"/>
<gene>
    <name evidence="1" type="ORF">HDA39_004589</name>
</gene>
<organism evidence="1 2">
    <name type="scientific">Kribbella italica</name>
    <dbReference type="NCBI Taxonomy" id="1540520"/>
    <lineage>
        <taxon>Bacteria</taxon>
        <taxon>Bacillati</taxon>
        <taxon>Actinomycetota</taxon>
        <taxon>Actinomycetes</taxon>
        <taxon>Propionibacteriales</taxon>
        <taxon>Kribbellaceae</taxon>
        <taxon>Kribbella</taxon>
    </lineage>
</organism>
<evidence type="ECO:0000313" key="1">
    <source>
        <dbReference type="EMBL" id="MBB5837855.1"/>
    </source>
</evidence>
<dbReference type="EMBL" id="JACHMY010000001">
    <property type="protein sequence ID" value="MBB5837855.1"/>
    <property type="molecule type" value="Genomic_DNA"/>
</dbReference>
<name>A0A7W9MW39_9ACTN</name>